<sequence length="395" mass="42052">METTATPAQRTLTNGHLLIIVFAQFAGTSLWFAGNAVLPDLTRSLPGMTGWITSAVQIGFVGGTLLYALLAIPDRFPASRVFLVSVVLAAGANVSWLVGPVRADALLVSRFLTGFFLAGVYPVGMKIAADWFRPVLGRAMGFLVGALVIGTAFPHLIRGLGSTLPYRAILLSVSALAILGGLFLALFIPSKPVTKQPVGFQFAQLSALFRPSGYRPAMLGYFGHMWELYTFWAFAPMLIALYAAQHPNIHINASVWTFGLIASGSVGCVLGGFWALRSGSSRVARTFLFVSGASIVLVPWMLHVSPTLFSLFLAVWGLTVASDSPQFSTLVANHAPVANKGSVITLVVSIGFLITVVSIQLMAGLVAQVGPSVWLFYLLLPGPMLGVWASRGGRK</sequence>
<evidence type="ECO:0000256" key="4">
    <source>
        <dbReference type="SAM" id="Phobius"/>
    </source>
</evidence>
<dbReference type="InterPro" id="IPR036259">
    <property type="entry name" value="MFS_trans_sf"/>
</dbReference>
<name>A0A939K143_9BACT</name>
<accession>A0A939K143</accession>
<feature type="transmembrane region" description="Helical" evidence="4">
    <location>
        <begin position="283"/>
        <end position="302"/>
    </location>
</feature>
<dbReference type="PANTHER" id="PTHR23521">
    <property type="entry name" value="TRANSPORTER MFS SUPERFAMILY"/>
    <property type="match status" value="1"/>
</dbReference>
<evidence type="ECO:0000256" key="3">
    <source>
        <dbReference type="ARBA" id="ARBA00023136"/>
    </source>
</evidence>
<keyword evidence="3 4" id="KW-0472">Membrane</keyword>
<dbReference type="Gene3D" id="1.20.1250.20">
    <property type="entry name" value="MFS general substrate transporter like domains"/>
    <property type="match status" value="1"/>
</dbReference>
<feature type="transmembrane region" description="Helical" evidence="4">
    <location>
        <begin position="17"/>
        <end position="38"/>
    </location>
</feature>
<dbReference type="SUPFAM" id="SSF103473">
    <property type="entry name" value="MFS general substrate transporter"/>
    <property type="match status" value="1"/>
</dbReference>
<evidence type="ECO:0000256" key="2">
    <source>
        <dbReference type="ARBA" id="ARBA00022989"/>
    </source>
</evidence>
<feature type="transmembrane region" description="Helical" evidence="4">
    <location>
        <begin position="135"/>
        <end position="157"/>
    </location>
</feature>
<dbReference type="EMBL" id="JAFMYU010000017">
    <property type="protein sequence ID" value="MBO0933128.1"/>
    <property type="molecule type" value="Genomic_DNA"/>
</dbReference>
<feature type="transmembrane region" description="Helical" evidence="4">
    <location>
        <begin position="256"/>
        <end position="276"/>
    </location>
</feature>
<evidence type="ECO:0000313" key="5">
    <source>
        <dbReference type="EMBL" id="MBO0933128.1"/>
    </source>
</evidence>
<feature type="transmembrane region" description="Helical" evidence="4">
    <location>
        <begin position="373"/>
        <end position="390"/>
    </location>
</feature>
<dbReference type="GO" id="GO:0005886">
    <property type="term" value="C:plasma membrane"/>
    <property type="evidence" value="ECO:0007669"/>
    <property type="project" value="TreeGrafter"/>
</dbReference>
<keyword evidence="6" id="KW-1185">Reference proteome</keyword>
<dbReference type="RefSeq" id="WP_207337092.1">
    <property type="nucleotide sequence ID" value="NZ_JAFMYU010000017.1"/>
</dbReference>
<reference evidence="5 6" key="1">
    <citation type="submission" date="2021-03" db="EMBL/GenBank/DDBJ databases">
        <title>Fibrella sp. HMF5036 genome sequencing and assembly.</title>
        <authorList>
            <person name="Kang H."/>
            <person name="Kim H."/>
            <person name="Bae S."/>
            <person name="Joh K."/>
        </authorList>
    </citation>
    <scope>NUCLEOTIDE SEQUENCE [LARGE SCALE GENOMIC DNA]</scope>
    <source>
        <strain evidence="5 6">HMF5036</strain>
    </source>
</reference>
<feature type="transmembrane region" description="Helical" evidence="4">
    <location>
        <begin position="343"/>
        <end position="367"/>
    </location>
</feature>
<feature type="transmembrane region" description="Helical" evidence="4">
    <location>
        <begin position="169"/>
        <end position="188"/>
    </location>
</feature>
<dbReference type="PANTHER" id="PTHR23521:SF3">
    <property type="entry name" value="MFS TRANSPORTER"/>
    <property type="match status" value="1"/>
</dbReference>
<protein>
    <submittedName>
        <fullName evidence="5">MFS transporter</fullName>
    </submittedName>
</protein>
<comment type="caution">
    <text evidence="5">The sequence shown here is derived from an EMBL/GenBank/DDBJ whole genome shotgun (WGS) entry which is preliminary data.</text>
</comment>
<dbReference type="Proteomes" id="UP000664795">
    <property type="component" value="Unassembled WGS sequence"/>
</dbReference>
<keyword evidence="2 4" id="KW-1133">Transmembrane helix</keyword>
<dbReference type="Pfam" id="PF07690">
    <property type="entry name" value="MFS_1"/>
    <property type="match status" value="1"/>
</dbReference>
<evidence type="ECO:0000313" key="6">
    <source>
        <dbReference type="Proteomes" id="UP000664795"/>
    </source>
</evidence>
<feature type="transmembrane region" description="Helical" evidence="4">
    <location>
        <begin position="105"/>
        <end position="123"/>
    </location>
</feature>
<feature type="transmembrane region" description="Helical" evidence="4">
    <location>
        <begin position="50"/>
        <end position="69"/>
    </location>
</feature>
<organism evidence="5 6">
    <name type="scientific">Fibrella aquatilis</name>
    <dbReference type="NCBI Taxonomy" id="2817059"/>
    <lineage>
        <taxon>Bacteria</taxon>
        <taxon>Pseudomonadati</taxon>
        <taxon>Bacteroidota</taxon>
        <taxon>Cytophagia</taxon>
        <taxon>Cytophagales</taxon>
        <taxon>Spirosomataceae</taxon>
        <taxon>Fibrella</taxon>
    </lineage>
</organism>
<proteinExistence type="predicted"/>
<dbReference type="InterPro" id="IPR011701">
    <property type="entry name" value="MFS"/>
</dbReference>
<feature type="transmembrane region" description="Helical" evidence="4">
    <location>
        <begin position="308"/>
        <end position="331"/>
    </location>
</feature>
<keyword evidence="1 4" id="KW-0812">Transmembrane</keyword>
<evidence type="ECO:0000256" key="1">
    <source>
        <dbReference type="ARBA" id="ARBA00022692"/>
    </source>
</evidence>
<feature type="transmembrane region" description="Helical" evidence="4">
    <location>
        <begin position="225"/>
        <end position="244"/>
    </location>
</feature>
<feature type="transmembrane region" description="Helical" evidence="4">
    <location>
        <begin position="81"/>
        <end position="99"/>
    </location>
</feature>
<dbReference type="GO" id="GO:0022857">
    <property type="term" value="F:transmembrane transporter activity"/>
    <property type="evidence" value="ECO:0007669"/>
    <property type="project" value="InterPro"/>
</dbReference>
<dbReference type="AlphaFoldDB" id="A0A939K143"/>
<gene>
    <name evidence="5" type="ORF">J2I48_19115</name>
</gene>